<evidence type="ECO:0000313" key="2">
    <source>
        <dbReference type="Proteomes" id="UP001287286"/>
    </source>
</evidence>
<accession>A0ABR0BCV4</accession>
<dbReference type="Proteomes" id="UP001287286">
    <property type="component" value="Unassembled WGS sequence"/>
</dbReference>
<keyword evidence="2" id="KW-1185">Reference proteome</keyword>
<proteinExistence type="predicted"/>
<gene>
    <name evidence="1" type="ORF">Purlil1_13889</name>
</gene>
<reference evidence="1 2" key="1">
    <citation type="journal article" date="2024" name="Microbiol. Resour. Announc.">
        <title>Genome annotations for the ascomycete fungi Trichoderma harzianum, Trichoderma aggressivum, and Purpureocillium lilacinum.</title>
        <authorList>
            <person name="Beijen E.P.W."/>
            <person name="Ohm R.A."/>
        </authorList>
    </citation>
    <scope>NUCLEOTIDE SEQUENCE [LARGE SCALE GENOMIC DNA]</scope>
    <source>
        <strain evidence="1 2">CBS 150709</strain>
    </source>
</reference>
<comment type="caution">
    <text evidence="1">The sequence shown here is derived from an EMBL/GenBank/DDBJ whole genome shotgun (WGS) entry which is preliminary data.</text>
</comment>
<organism evidence="1 2">
    <name type="scientific">Purpureocillium lilacinum</name>
    <name type="common">Paecilomyces lilacinus</name>
    <dbReference type="NCBI Taxonomy" id="33203"/>
    <lineage>
        <taxon>Eukaryota</taxon>
        <taxon>Fungi</taxon>
        <taxon>Dikarya</taxon>
        <taxon>Ascomycota</taxon>
        <taxon>Pezizomycotina</taxon>
        <taxon>Sordariomycetes</taxon>
        <taxon>Hypocreomycetidae</taxon>
        <taxon>Hypocreales</taxon>
        <taxon>Ophiocordycipitaceae</taxon>
        <taxon>Purpureocillium</taxon>
    </lineage>
</organism>
<dbReference type="EMBL" id="JAWRVI010000345">
    <property type="protein sequence ID" value="KAK4067354.1"/>
    <property type="molecule type" value="Genomic_DNA"/>
</dbReference>
<name>A0ABR0BCV4_PURLI</name>
<sequence length="172" mass="18605">MIHFGPPAGIVLESETTKDFHFVGMPPGTILLTPMSVKITCQRKRPWQQNDVSRRGLPCAAAFACTDYKVQGGTLERVALELRGTRTTTIGGLTVPSQCDPYSLYVQWSRCPTLDGIMLVSRARERDLVGNRVPEEMSAAQGRLEGLSAKTVEEALRWLGGTGWAGTAAVGG</sequence>
<evidence type="ECO:0000313" key="1">
    <source>
        <dbReference type="EMBL" id="KAK4067354.1"/>
    </source>
</evidence>
<protein>
    <submittedName>
        <fullName evidence="1">Uncharacterized protein</fullName>
    </submittedName>
</protein>